<reference evidence="1 2" key="1">
    <citation type="submission" date="2015-12" db="EMBL/GenBank/DDBJ databases">
        <title>Dictyostelia acquired genes for synthesis and detection of signals that induce cell-type specialization by lateral gene transfer from prokaryotes.</title>
        <authorList>
            <person name="Gloeckner G."/>
            <person name="Schaap P."/>
        </authorList>
    </citation>
    <scope>NUCLEOTIDE SEQUENCE [LARGE SCALE GENOMIC DNA]</scope>
    <source>
        <strain evidence="1 2">TK</strain>
    </source>
</reference>
<sequence>MIHLFNQTFNKQLNNVYRNYLDGVLQQNEIAEITSDINSGCRLYILDDNNIQGYSTITSQLNNIKSYQYVKHDGNNLLFITNKTSLLLLEIKRKENTVITRFICPLRELIPGFIDGDVLMKTSKIITDISVDIAMAIRSHLFIIQVNLVENTYKSYPISSSNSKSVIRDIYWLKCSSRLLVLTTSSQNDQMFLVDVINGNSDLIQFKTTKYNNNEQCEYMAIEWVDSQHFLATSRKQTIQYTDFQSSEIVKTINTLSNNDNDDNGIIVIKPQIKKSNTSGLMLFNISNNDSSDNNGNYQLNLFRITNTFEKVTSVPLDTKFTVIPDIIRMIDDQYALVSSNQSTIVQCFRVDDRESLSSQSFTDLMESKDSNNHLKIKGIDIYNDSVLFIIGEKFKDSFSVSTKSFYNIQYFKVSPERFGIKLKKDENVGGTTDSSKLDLILSKLISIESILQHHSKRLETIEGNIKILQNQNVK</sequence>
<name>A0A152A9X9_TIELA</name>
<dbReference type="Proteomes" id="UP000076078">
    <property type="component" value="Unassembled WGS sequence"/>
</dbReference>
<comment type="caution">
    <text evidence="1">The sequence shown here is derived from an EMBL/GenBank/DDBJ whole genome shotgun (WGS) entry which is preliminary data.</text>
</comment>
<accession>A0A152A9X9</accession>
<keyword evidence="2" id="KW-1185">Reference proteome</keyword>
<dbReference type="InParanoid" id="A0A152A9X9"/>
<proteinExistence type="predicted"/>
<protein>
    <submittedName>
        <fullName evidence="1">Uncharacterized protein</fullName>
    </submittedName>
</protein>
<organism evidence="1 2">
    <name type="scientific">Tieghemostelium lacteum</name>
    <name type="common">Slime mold</name>
    <name type="synonym">Dictyostelium lacteum</name>
    <dbReference type="NCBI Taxonomy" id="361077"/>
    <lineage>
        <taxon>Eukaryota</taxon>
        <taxon>Amoebozoa</taxon>
        <taxon>Evosea</taxon>
        <taxon>Eumycetozoa</taxon>
        <taxon>Dictyostelia</taxon>
        <taxon>Dictyosteliales</taxon>
        <taxon>Raperosteliaceae</taxon>
        <taxon>Tieghemostelium</taxon>
    </lineage>
</organism>
<gene>
    <name evidence="1" type="ORF">DLAC_00519</name>
</gene>
<evidence type="ECO:0000313" key="2">
    <source>
        <dbReference type="Proteomes" id="UP000076078"/>
    </source>
</evidence>
<dbReference type="EMBL" id="LODT01000001">
    <property type="protein sequence ID" value="KYR03028.1"/>
    <property type="molecule type" value="Genomic_DNA"/>
</dbReference>
<evidence type="ECO:0000313" key="1">
    <source>
        <dbReference type="EMBL" id="KYR03028.1"/>
    </source>
</evidence>
<dbReference type="AlphaFoldDB" id="A0A152A9X9"/>